<dbReference type="EMBL" id="GL377315">
    <property type="protein sequence ID" value="EFI91852.1"/>
    <property type="molecule type" value="Genomic_DNA"/>
</dbReference>
<protein>
    <submittedName>
        <fullName evidence="2">Uncharacterized protein</fullName>
    </submittedName>
</protein>
<keyword evidence="3" id="KW-1185">Reference proteome</keyword>
<evidence type="ECO:0000256" key="1">
    <source>
        <dbReference type="SAM" id="MobiDB-lite"/>
    </source>
</evidence>
<sequence length="141" mass="15697">MFRNAATKIAHNATIPALAGNKDLRPLQDLIHAEKSVLISLQKLSVDINKAAEALRNWGATEGEDLSVRLRVPLNLHRCSSIAGRPRRIYEPPLALLWWSLPVCVARARDPRSHEVHPHQGGGPRRPQAPPQGRRLARGQR</sequence>
<dbReference type="OrthoDB" id="5599269at2759"/>
<dbReference type="InterPro" id="IPR027267">
    <property type="entry name" value="AH/BAR_dom_sf"/>
</dbReference>
<dbReference type="Gene3D" id="1.20.1270.60">
    <property type="entry name" value="Arfaptin homology (AH) domain/BAR domain"/>
    <property type="match status" value="1"/>
</dbReference>
<feature type="region of interest" description="Disordered" evidence="1">
    <location>
        <begin position="110"/>
        <end position="141"/>
    </location>
</feature>
<dbReference type="GeneID" id="9593699"/>
<reference evidence="2 3" key="1">
    <citation type="journal article" date="2010" name="Nat. Biotechnol.">
        <title>Genome sequence of the model mushroom Schizophyllum commune.</title>
        <authorList>
            <person name="Ohm R.A."/>
            <person name="de Jong J.F."/>
            <person name="Lugones L.G."/>
            <person name="Aerts A."/>
            <person name="Kothe E."/>
            <person name="Stajich J.E."/>
            <person name="de Vries R.P."/>
            <person name="Record E."/>
            <person name="Levasseur A."/>
            <person name="Baker S.E."/>
            <person name="Bartholomew K.A."/>
            <person name="Coutinho P.M."/>
            <person name="Erdmann S."/>
            <person name="Fowler T.J."/>
            <person name="Gathman A.C."/>
            <person name="Lombard V."/>
            <person name="Henrissat B."/>
            <person name="Knabe N."/>
            <person name="Kuees U."/>
            <person name="Lilly W.W."/>
            <person name="Lindquist E."/>
            <person name="Lucas S."/>
            <person name="Magnuson J.K."/>
            <person name="Piumi F."/>
            <person name="Raudaskoski M."/>
            <person name="Salamov A."/>
            <person name="Schmutz J."/>
            <person name="Schwarze F.W.M.R."/>
            <person name="vanKuyk P.A."/>
            <person name="Horton J.S."/>
            <person name="Grigoriev I.V."/>
            <person name="Woesten H.A.B."/>
        </authorList>
    </citation>
    <scope>NUCLEOTIDE SEQUENCE [LARGE SCALE GENOMIC DNA]</scope>
    <source>
        <strain evidence="3">H4-8 / FGSC 9210</strain>
    </source>
</reference>
<evidence type="ECO:0000313" key="3">
    <source>
        <dbReference type="Proteomes" id="UP000007431"/>
    </source>
</evidence>
<dbReference type="VEuPathDB" id="FungiDB:SCHCODRAFT_02520278"/>
<organism evidence="3">
    <name type="scientific">Schizophyllum commune (strain H4-8 / FGSC 9210)</name>
    <name type="common">Split gill fungus</name>
    <dbReference type="NCBI Taxonomy" id="578458"/>
    <lineage>
        <taxon>Eukaryota</taxon>
        <taxon>Fungi</taxon>
        <taxon>Dikarya</taxon>
        <taxon>Basidiomycota</taxon>
        <taxon>Agaricomycotina</taxon>
        <taxon>Agaricomycetes</taxon>
        <taxon>Agaricomycetidae</taxon>
        <taxon>Agaricales</taxon>
        <taxon>Schizophyllaceae</taxon>
        <taxon>Schizophyllum</taxon>
    </lineage>
</organism>
<name>D8QJQ8_SCHCM</name>
<dbReference type="STRING" id="578458.D8QJQ8"/>
<evidence type="ECO:0000313" key="2">
    <source>
        <dbReference type="EMBL" id="EFI91852.1"/>
    </source>
</evidence>
<gene>
    <name evidence="2" type="ORF">SCHCODRAFT_61791</name>
</gene>
<accession>D8QJQ8</accession>
<dbReference type="HOGENOM" id="CLU_1826416_0_0_1"/>
<dbReference type="eggNOG" id="ENOG502QQ1T">
    <property type="taxonomic scope" value="Eukaryota"/>
</dbReference>
<dbReference type="AlphaFoldDB" id="D8QJQ8"/>
<dbReference type="Proteomes" id="UP000007431">
    <property type="component" value="Unassembled WGS sequence"/>
</dbReference>
<proteinExistence type="predicted"/>
<dbReference type="KEGG" id="scm:SCHCO_02520278"/>
<dbReference type="InParanoid" id="D8QJQ8"/>
<dbReference type="RefSeq" id="XP_003026755.1">
    <property type="nucleotide sequence ID" value="XM_003026709.1"/>
</dbReference>